<organism evidence="1 2">
    <name type="scientific">Pseudomonas ulcerans</name>
    <dbReference type="NCBI Taxonomy" id="3115852"/>
    <lineage>
        <taxon>Bacteria</taxon>
        <taxon>Pseudomonadati</taxon>
        <taxon>Pseudomonadota</taxon>
        <taxon>Gammaproteobacteria</taxon>
        <taxon>Pseudomonadales</taxon>
        <taxon>Pseudomonadaceae</taxon>
        <taxon>Pseudomonas</taxon>
    </lineage>
</organism>
<dbReference type="RefSeq" id="WP_330076203.1">
    <property type="nucleotide sequence ID" value="NZ_JAZDQJ010000025.1"/>
</dbReference>
<comment type="caution">
    <text evidence="1">The sequence shown here is derived from an EMBL/GenBank/DDBJ whole genome shotgun (WGS) entry which is preliminary data.</text>
</comment>
<keyword evidence="2" id="KW-1185">Reference proteome</keyword>
<reference evidence="1 2" key="1">
    <citation type="submission" date="2024-01" db="EMBL/GenBank/DDBJ databases">
        <title>Unpublished Manusciprt.</title>
        <authorList>
            <person name="Duman M."/>
            <person name="Valdes E.G."/>
            <person name="Ajmi N."/>
            <person name="Altun S."/>
            <person name="Saticioglu I.B."/>
        </authorList>
    </citation>
    <scope>NUCLEOTIDE SEQUENCE [LARGE SCALE GENOMIC DNA]</scope>
    <source>
        <strain evidence="1 2">148P</strain>
    </source>
</reference>
<sequence>MTIYSSRSTCSFYDDAINPELPGDAVEISFELHVVLRAGQEQGKLIDFDEEPPVLRDPPPLSSEQRAVIERAWRDGQLAATDPIITRHRDERDMTRPTSLADAQFVELQGYRQELRDWPAGGMFPLPEQRPAPPVWLAEHLQ</sequence>
<dbReference type="EMBL" id="JAZDQJ010000025">
    <property type="protein sequence ID" value="MEE1935455.1"/>
    <property type="molecule type" value="Genomic_DNA"/>
</dbReference>
<accession>A0ABU7HV64</accession>
<name>A0ABU7HV64_9PSED</name>
<dbReference type="Proteomes" id="UP001335100">
    <property type="component" value="Unassembled WGS sequence"/>
</dbReference>
<evidence type="ECO:0000313" key="1">
    <source>
        <dbReference type="EMBL" id="MEE1935455.1"/>
    </source>
</evidence>
<proteinExistence type="predicted"/>
<evidence type="ECO:0000313" key="2">
    <source>
        <dbReference type="Proteomes" id="UP001335100"/>
    </source>
</evidence>
<protein>
    <submittedName>
        <fullName evidence="1">Phage tail protein</fullName>
    </submittedName>
</protein>
<gene>
    <name evidence="1" type="ORF">V0R50_19670</name>
</gene>